<reference evidence="1 2" key="1">
    <citation type="submission" date="2017-02" db="EMBL/GenBank/DDBJ databases">
        <title>Draft genome sequence of Moraxella pluranimalium CCUG 54913T type strain.</title>
        <authorList>
            <person name="Salva-Serra F."/>
            <person name="Engstrom-Jakobsson H."/>
            <person name="Thorell K."/>
            <person name="Jaen-Luchoro D."/>
            <person name="Gonzales-Siles L."/>
            <person name="Karlsson R."/>
            <person name="Yazdan S."/>
            <person name="Boulund F."/>
            <person name="Johnning A."/>
            <person name="Engstrand L."/>
            <person name="Kristiansson E."/>
            <person name="Moore E."/>
        </authorList>
    </citation>
    <scope>NUCLEOTIDE SEQUENCE [LARGE SCALE GENOMIC DNA]</scope>
    <source>
        <strain evidence="1 2">CCUG 54913</strain>
    </source>
</reference>
<gene>
    <name evidence="1" type="ORF">B0680_05590</name>
</gene>
<evidence type="ECO:0000313" key="2">
    <source>
        <dbReference type="Proteomes" id="UP000189800"/>
    </source>
</evidence>
<dbReference type="RefSeq" id="WP_078254110.1">
    <property type="nucleotide sequence ID" value="NZ_MUYU01000012.1"/>
</dbReference>
<comment type="caution">
    <text evidence="1">The sequence shown here is derived from an EMBL/GenBank/DDBJ whole genome shotgun (WGS) entry which is preliminary data.</text>
</comment>
<dbReference type="Proteomes" id="UP000189800">
    <property type="component" value="Unassembled WGS sequence"/>
</dbReference>
<protein>
    <submittedName>
        <fullName evidence="1">Uncharacterized protein</fullName>
    </submittedName>
</protein>
<name>A0A1T0CQ05_9GAMM</name>
<proteinExistence type="predicted"/>
<sequence>MSKFKAGDFVYYPARGTQVFQLEDCSVFENYPICIYFGLADKGCKFETFTPEGYAHLNHEMPQIWHATRGNHAKLEDFYGERFERPPAPTTSPAIVREMLDRGDYVVPCWVSDEDDEPDMRSESTLIIGLFDDGGFMDWAGNNWTYVTPFDLRTGEAITELPE</sequence>
<accession>A0A1T0CQ05</accession>
<keyword evidence="2" id="KW-1185">Reference proteome</keyword>
<dbReference type="OrthoDB" id="6658767at2"/>
<dbReference type="EMBL" id="MUYU01000012">
    <property type="protein sequence ID" value="OOS24251.1"/>
    <property type="molecule type" value="Genomic_DNA"/>
</dbReference>
<evidence type="ECO:0000313" key="1">
    <source>
        <dbReference type="EMBL" id="OOS24251.1"/>
    </source>
</evidence>
<dbReference type="AlphaFoldDB" id="A0A1T0CQ05"/>
<organism evidence="1 2">
    <name type="scientific">Moraxella pluranimalium</name>
    <dbReference type="NCBI Taxonomy" id="470453"/>
    <lineage>
        <taxon>Bacteria</taxon>
        <taxon>Pseudomonadati</taxon>
        <taxon>Pseudomonadota</taxon>
        <taxon>Gammaproteobacteria</taxon>
        <taxon>Moraxellales</taxon>
        <taxon>Moraxellaceae</taxon>
        <taxon>Moraxella</taxon>
    </lineage>
</organism>
<dbReference type="STRING" id="470453.B0680_05590"/>